<keyword evidence="5" id="KW-1185">Reference proteome</keyword>
<organism evidence="4 5">
    <name type="scientific">Paenibacillus aceti</name>
    <dbReference type="NCBI Taxonomy" id="1820010"/>
    <lineage>
        <taxon>Bacteria</taxon>
        <taxon>Bacillati</taxon>
        <taxon>Bacillota</taxon>
        <taxon>Bacilli</taxon>
        <taxon>Bacillales</taxon>
        <taxon>Paenibacillaceae</taxon>
        <taxon>Paenibacillus</taxon>
    </lineage>
</organism>
<comment type="caution">
    <text evidence="4">The sequence shown here is derived from an EMBL/GenBank/DDBJ whole genome shotgun (WGS) entry which is preliminary data.</text>
</comment>
<feature type="transmembrane region" description="Helical" evidence="2">
    <location>
        <begin position="37"/>
        <end position="64"/>
    </location>
</feature>
<evidence type="ECO:0000313" key="5">
    <source>
        <dbReference type="Proteomes" id="UP000608420"/>
    </source>
</evidence>
<dbReference type="InterPro" id="IPR001478">
    <property type="entry name" value="PDZ"/>
</dbReference>
<evidence type="ECO:0000313" key="4">
    <source>
        <dbReference type="EMBL" id="GGG08103.1"/>
    </source>
</evidence>
<keyword evidence="2" id="KW-0472">Membrane</keyword>
<dbReference type="SUPFAM" id="SSF50156">
    <property type="entry name" value="PDZ domain-like"/>
    <property type="match status" value="1"/>
</dbReference>
<feature type="region of interest" description="Disordered" evidence="1">
    <location>
        <begin position="442"/>
        <end position="471"/>
    </location>
</feature>
<feature type="transmembrane region" description="Helical" evidence="2">
    <location>
        <begin position="285"/>
        <end position="307"/>
    </location>
</feature>
<dbReference type="InterPro" id="IPR041489">
    <property type="entry name" value="PDZ_6"/>
</dbReference>
<reference evidence="5" key="1">
    <citation type="journal article" date="2019" name="Int. J. Syst. Evol. Microbiol.">
        <title>The Global Catalogue of Microorganisms (GCM) 10K type strain sequencing project: providing services to taxonomists for standard genome sequencing and annotation.</title>
        <authorList>
            <consortium name="The Broad Institute Genomics Platform"/>
            <consortium name="The Broad Institute Genome Sequencing Center for Infectious Disease"/>
            <person name="Wu L."/>
            <person name="Ma J."/>
        </authorList>
    </citation>
    <scope>NUCLEOTIDE SEQUENCE [LARGE SCALE GENOMIC DNA]</scope>
    <source>
        <strain evidence="5">CGMCC 1.15420</strain>
    </source>
</reference>
<evidence type="ECO:0000256" key="2">
    <source>
        <dbReference type="SAM" id="Phobius"/>
    </source>
</evidence>
<feature type="transmembrane region" description="Helical" evidence="2">
    <location>
        <begin position="253"/>
        <end position="273"/>
    </location>
</feature>
<dbReference type="GO" id="GO:0051301">
    <property type="term" value="P:cell division"/>
    <property type="evidence" value="ECO:0007669"/>
    <property type="project" value="UniProtKB-KW"/>
</dbReference>
<keyword evidence="4" id="KW-0132">Cell division</keyword>
<dbReference type="PROSITE" id="PS50106">
    <property type="entry name" value="PDZ"/>
    <property type="match status" value="1"/>
</dbReference>
<keyword evidence="2" id="KW-1133">Transmembrane helix</keyword>
<keyword evidence="4" id="KW-0131">Cell cycle</keyword>
<protein>
    <submittedName>
        <fullName evidence="4">Cell division topological determinant MinJ</fullName>
    </submittedName>
</protein>
<feature type="transmembrane region" description="Helical" evidence="2">
    <location>
        <begin position="85"/>
        <end position="107"/>
    </location>
</feature>
<feature type="domain" description="PDZ" evidence="3">
    <location>
        <begin position="320"/>
        <end position="397"/>
    </location>
</feature>
<accession>A0ABQ1W038</accession>
<name>A0ABQ1W038_9BACL</name>
<keyword evidence="2" id="KW-0812">Transmembrane</keyword>
<dbReference type="Pfam" id="PF17820">
    <property type="entry name" value="PDZ_6"/>
    <property type="match status" value="1"/>
</dbReference>
<dbReference type="Gene3D" id="2.30.42.10">
    <property type="match status" value="1"/>
</dbReference>
<proteinExistence type="predicted"/>
<dbReference type="InterPro" id="IPR036034">
    <property type="entry name" value="PDZ_sf"/>
</dbReference>
<gene>
    <name evidence="4" type="primary">minJ</name>
    <name evidence="4" type="ORF">GCM10010913_32350</name>
</gene>
<evidence type="ECO:0000256" key="1">
    <source>
        <dbReference type="SAM" id="MobiDB-lite"/>
    </source>
</evidence>
<evidence type="ECO:0000259" key="3">
    <source>
        <dbReference type="PROSITE" id="PS50106"/>
    </source>
</evidence>
<dbReference type="Proteomes" id="UP000608420">
    <property type="component" value="Unassembled WGS sequence"/>
</dbReference>
<sequence>MLRVDKLLWWIVKDREVGLMLEGIGVDDRLDLVLEGLWNLAGAVGQLFLQPFYYISIIMVLLLYRRQVILERRLFHVRLNNWLTQTWRTVLGGLLAGICVSLIGAFIGMTLTVEGILCIWAVAIVLLLIRVRYLCLAYSVGLLGVIQFVLDRFPSFVGSGWGAEVIRAVRELNIPALLCLVGLLHLAEGLLVRWQGASFAGPLFFEGKRGRLVGGYQMQSLWPVPLLLLIPAHTTGGVLPWTPLFGGDAWQEGFGLVALPIIIGFSEMTSGMLPKVKARLTSNRLMVYGLAVLALALLSHWWGWLLLPAALVSFLAHEGLVWFSRFEEQEASPLFVNPAGGLKVLAILPGSPAQEMGIQAGETISKVNGVPVPTKEEMHAALRMNPAFCKLEVLNLKGELKFLQRAIYAGEHHQLGVILAPDEKAPVAVRLQPLSLLQLLKPRRSEAGARGGKRRPAGRGGDTASQPPSAG</sequence>
<dbReference type="EMBL" id="BMIW01000025">
    <property type="protein sequence ID" value="GGG08103.1"/>
    <property type="molecule type" value="Genomic_DNA"/>
</dbReference>
<feature type="transmembrane region" description="Helical" evidence="2">
    <location>
        <begin position="113"/>
        <end position="129"/>
    </location>
</feature>
<feature type="transmembrane region" description="Helical" evidence="2">
    <location>
        <begin position="136"/>
        <end position="154"/>
    </location>
</feature>
<dbReference type="SMART" id="SM00228">
    <property type="entry name" value="PDZ"/>
    <property type="match status" value="1"/>
</dbReference>